<dbReference type="InterPro" id="IPR045864">
    <property type="entry name" value="aa-tRNA-synth_II/BPL/LPL"/>
</dbReference>
<proteinExistence type="predicted"/>
<comment type="caution">
    <text evidence="2">The sequence shown here is derived from an EMBL/GenBank/DDBJ whole genome shotgun (WGS) entry which is preliminary data.</text>
</comment>
<dbReference type="STRING" id="1160091.B9T39_05480"/>
<dbReference type="InterPro" id="IPR004143">
    <property type="entry name" value="BPL_LPL_catalytic"/>
</dbReference>
<evidence type="ECO:0000313" key="2">
    <source>
        <dbReference type="EMBL" id="OTA28942.1"/>
    </source>
</evidence>
<protein>
    <recommendedName>
        <fullName evidence="1">BPL/LPL catalytic domain-containing protein</fullName>
    </recommendedName>
</protein>
<dbReference type="OrthoDB" id="9788148at2"/>
<dbReference type="PANTHER" id="PTHR43679:SF2">
    <property type="entry name" value="OCTANOYL-[GCVH]:PROTEIN N-OCTANOYLTRANSFERASE"/>
    <property type="match status" value="1"/>
</dbReference>
<evidence type="ECO:0000313" key="3">
    <source>
        <dbReference type="Proteomes" id="UP000243540"/>
    </source>
</evidence>
<dbReference type="CDD" id="cd16443">
    <property type="entry name" value="LplA"/>
    <property type="match status" value="1"/>
</dbReference>
<dbReference type="Pfam" id="PF21948">
    <property type="entry name" value="LplA-B_cat"/>
    <property type="match status" value="2"/>
</dbReference>
<dbReference type="SUPFAM" id="SSF55681">
    <property type="entry name" value="Class II aaRS and biotin synthetases"/>
    <property type="match status" value="1"/>
</dbReference>
<sequence>MRRGEYKVPGGKLVAVQLHESREDGRLRHISLDGDFFIDGVDDPAAVVSTLEHALLGVSASAALDEVQRTYPEAQLVGLTAQAIDNAIARARGVDVASAAMAGTSEKDEEIDILSPAWEKLDLTILDDPEPRSPAMHMALDEVLAREVADGKRGATLRFWQWGAGAVIIGLHQSVTNEVDEERARELGFTVVRRMTGGGAMFVEPGNTITYSLYVPGSFLAAEPGRTGSEGEGAQLSGYPAYRRCDEWVLLALNNLGIRAHYKPINDITSPAGKIGGAAQRRFRAGDSGSSNGIDANGAGAHAANGSVLHHVTMAYDIDAAKMLDVLRISREKMADKAVKSAAKRVDPLKSQTSLTRDELCAALQKQAEQVIPHVRVEPMNAPHHAATLAAARELAERVYSSEAWTRRIE</sequence>
<dbReference type="Gene3D" id="3.30.390.50">
    <property type="entry name" value="CO dehydrogenase flavoprotein, C-terminal domain"/>
    <property type="match status" value="1"/>
</dbReference>
<feature type="domain" description="BPL/LPL catalytic" evidence="1">
    <location>
        <begin position="151"/>
        <end position="376"/>
    </location>
</feature>
<dbReference type="PROSITE" id="PS51733">
    <property type="entry name" value="BPL_LPL_CATALYTIC"/>
    <property type="match status" value="1"/>
</dbReference>
<name>A0A1Y2SW32_9BIFI</name>
<reference evidence="2 3" key="1">
    <citation type="submission" date="2017-04" db="EMBL/GenBank/DDBJ databases">
        <title>Draft genome sequences of Alloscardovia macacae UMA81211 and UMA81212 isolated from the feces of a rhesus macaque (Macaca mulatta).</title>
        <authorList>
            <person name="Albert K."/>
            <person name="Sela D.A."/>
        </authorList>
    </citation>
    <scope>NUCLEOTIDE SEQUENCE [LARGE SCALE GENOMIC DNA]</scope>
    <source>
        <strain evidence="2 3">UMA81212</strain>
    </source>
</reference>
<dbReference type="PANTHER" id="PTHR43679">
    <property type="entry name" value="OCTANOYLTRANSFERASE LIPM-RELATED"/>
    <property type="match status" value="1"/>
</dbReference>
<evidence type="ECO:0000259" key="1">
    <source>
        <dbReference type="PROSITE" id="PS51733"/>
    </source>
</evidence>
<dbReference type="EMBL" id="NEKC01000010">
    <property type="protein sequence ID" value="OTA28942.1"/>
    <property type="molecule type" value="Genomic_DNA"/>
</dbReference>
<dbReference type="Gene3D" id="3.30.930.10">
    <property type="entry name" value="Bira Bifunctional Protein, Domain 2"/>
    <property type="match status" value="1"/>
</dbReference>
<accession>A0A1Y2SW32</accession>
<dbReference type="InterPro" id="IPR050664">
    <property type="entry name" value="Octanoyltrans_LipM/LipL"/>
</dbReference>
<dbReference type="Proteomes" id="UP000243540">
    <property type="component" value="Unassembled WGS sequence"/>
</dbReference>
<dbReference type="AlphaFoldDB" id="A0A1Y2SW32"/>
<gene>
    <name evidence="2" type="ORF">B9T39_05480</name>
</gene>
<organism evidence="2 3">
    <name type="scientific">Alloscardovia macacae</name>
    <dbReference type="NCBI Taxonomy" id="1160091"/>
    <lineage>
        <taxon>Bacteria</taxon>
        <taxon>Bacillati</taxon>
        <taxon>Actinomycetota</taxon>
        <taxon>Actinomycetes</taxon>
        <taxon>Bifidobacteriales</taxon>
        <taxon>Bifidobacteriaceae</taxon>
        <taxon>Alloscardovia</taxon>
    </lineage>
</organism>